<keyword evidence="3" id="KW-1185">Reference proteome</keyword>
<sequence length="73" mass="8122">LRRETRARHAAAGLAASDVAAGSREGSSGEEERDEGRGKDHCELERERTWIGPWMSCSQLAAFYLLAFNVRTQ</sequence>
<gene>
    <name evidence="2" type="ORF">MYCIT1_LOCUS8325</name>
</gene>
<evidence type="ECO:0000256" key="1">
    <source>
        <dbReference type="SAM" id="MobiDB-lite"/>
    </source>
</evidence>
<name>A0AAD2Q1R6_9AGAR</name>
<dbReference type="AlphaFoldDB" id="A0AAD2Q1R6"/>
<feature type="compositionally biased region" description="Low complexity" evidence="1">
    <location>
        <begin position="10"/>
        <end position="26"/>
    </location>
</feature>
<comment type="caution">
    <text evidence="2">The sequence shown here is derived from an EMBL/GenBank/DDBJ whole genome shotgun (WGS) entry which is preliminary data.</text>
</comment>
<feature type="non-terminal residue" evidence="2">
    <location>
        <position position="1"/>
    </location>
</feature>
<protein>
    <submittedName>
        <fullName evidence="2">Uncharacterized protein</fullName>
    </submittedName>
</protein>
<evidence type="ECO:0000313" key="3">
    <source>
        <dbReference type="Proteomes" id="UP001295794"/>
    </source>
</evidence>
<dbReference type="EMBL" id="CAVNYO010000109">
    <property type="protein sequence ID" value="CAK5266528.1"/>
    <property type="molecule type" value="Genomic_DNA"/>
</dbReference>
<proteinExistence type="predicted"/>
<organism evidence="2 3">
    <name type="scientific">Mycena citricolor</name>
    <dbReference type="NCBI Taxonomy" id="2018698"/>
    <lineage>
        <taxon>Eukaryota</taxon>
        <taxon>Fungi</taxon>
        <taxon>Dikarya</taxon>
        <taxon>Basidiomycota</taxon>
        <taxon>Agaricomycotina</taxon>
        <taxon>Agaricomycetes</taxon>
        <taxon>Agaricomycetidae</taxon>
        <taxon>Agaricales</taxon>
        <taxon>Marasmiineae</taxon>
        <taxon>Mycenaceae</taxon>
        <taxon>Mycena</taxon>
    </lineage>
</organism>
<dbReference type="Proteomes" id="UP001295794">
    <property type="component" value="Unassembled WGS sequence"/>
</dbReference>
<feature type="region of interest" description="Disordered" evidence="1">
    <location>
        <begin position="1"/>
        <end position="42"/>
    </location>
</feature>
<accession>A0AAD2Q1R6</accession>
<reference evidence="2" key="1">
    <citation type="submission" date="2023-11" db="EMBL/GenBank/DDBJ databases">
        <authorList>
            <person name="De Vega J J."/>
            <person name="De Vega J J."/>
        </authorList>
    </citation>
    <scope>NUCLEOTIDE SEQUENCE</scope>
</reference>
<evidence type="ECO:0000313" key="2">
    <source>
        <dbReference type="EMBL" id="CAK5266528.1"/>
    </source>
</evidence>